<dbReference type="Gene3D" id="3.30.70.100">
    <property type="match status" value="1"/>
</dbReference>
<dbReference type="InterPro" id="IPR010753">
    <property type="entry name" value="DUF1330"/>
</dbReference>
<dbReference type="AlphaFoldDB" id="A0A225M8G3"/>
<dbReference type="InterPro" id="IPR011008">
    <property type="entry name" value="Dimeric_a/b-barrel"/>
</dbReference>
<accession>A0A225M8G3</accession>
<dbReference type="PANTHER" id="PTHR41521:SF4">
    <property type="entry name" value="BLR0684 PROTEIN"/>
    <property type="match status" value="1"/>
</dbReference>
<dbReference type="Pfam" id="PF07045">
    <property type="entry name" value="DUF1330"/>
    <property type="match status" value="1"/>
</dbReference>
<evidence type="ECO:0000313" key="3">
    <source>
        <dbReference type="Proteomes" id="UP000214603"/>
    </source>
</evidence>
<keyword evidence="3" id="KW-1185">Reference proteome</keyword>
<organism evidence="2 3">
    <name type="scientific">Candidimonas nitroreducens</name>
    <dbReference type="NCBI Taxonomy" id="683354"/>
    <lineage>
        <taxon>Bacteria</taxon>
        <taxon>Pseudomonadati</taxon>
        <taxon>Pseudomonadota</taxon>
        <taxon>Betaproteobacteria</taxon>
        <taxon>Burkholderiales</taxon>
        <taxon>Alcaligenaceae</taxon>
        <taxon>Candidimonas</taxon>
    </lineage>
</organism>
<comment type="caution">
    <text evidence="2">The sequence shown here is derived from an EMBL/GenBank/DDBJ whole genome shotgun (WGS) entry which is preliminary data.</text>
</comment>
<evidence type="ECO:0000313" key="2">
    <source>
        <dbReference type="EMBL" id="OWT57406.1"/>
    </source>
</evidence>
<dbReference type="SUPFAM" id="SSF54909">
    <property type="entry name" value="Dimeric alpha+beta barrel"/>
    <property type="match status" value="1"/>
</dbReference>
<name>A0A225M8G3_9BURK</name>
<dbReference type="PANTHER" id="PTHR41521">
    <property type="match status" value="1"/>
</dbReference>
<reference evidence="3" key="1">
    <citation type="submission" date="2017-06" db="EMBL/GenBank/DDBJ databases">
        <title>Herbaspirillum phytohormonus sp. nov., isolated from the root nodule of Robinia pseudoacacia in lead-zinc mine.</title>
        <authorList>
            <person name="Fan M."/>
            <person name="Lin Y."/>
        </authorList>
    </citation>
    <scope>NUCLEOTIDE SEQUENCE [LARGE SCALE GENOMIC DNA]</scope>
    <source>
        <strain evidence="3">SC-089</strain>
    </source>
</reference>
<dbReference type="RefSeq" id="WP_088604410.1">
    <property type="nucleotide sequence ID" value="NZ_NJIH01000009.1"/>
</dbReference>
<sequence length="94" mass="10500">MTAYLIANVDVTKPEKYEEYKRFSSLAMRAADAKVLVRGGKTLGLEGETPTRTVVLEFNSLAAAKAFYNSWQYRRARNVREGAAVMTMYVVEGA</sequence>
<evidence type="ECO:0000259" key="1">
    <source>
        <dbReference type="Pfam" id="PF07045"/>
    </source>
</evidence>
<feature type="domain" description="DUF1330" evidence="1">
    <location>
        <begin position="2"/>
        <end position="93"/>
    </location>
</feature>
<gene>
    <name evidence="2" type="ORF">CEY11_15900</name>
</gene>
<dbReference type="OrthoDB" id="516779at2"/>
<proteinExistence type="predicted"/>
<protein>
    <recommendedName>
        <fullName evidence="1">DUF1330 domain-containing protein</fullName>
    </recommendedName>
</protein>
<dbReference type="Proteomes" id="UP000214603">
    <property type="component" value="Unassembled WGS sequence"/>
</dbReference>
<dbReference type="EMBL" id="NJIH01000009">
    <property type="protein sequence ID" value="OWT57406.1"/>
    <property type="molecule type" value="Genomic_DNA"/>
</dbReference>